<dbReference type="OrthoDB" id="468550at2"/>
<dbReference type="AlphaFoldDB" id="A0A4Q7V459"/>
<dbReference type="EMBL" id="SHKL01000001">
    <property type="protein sequence ID" value="RZT88254.1"/>
    <property type="molecule type" value="Genomic_DNA"/>
</dbReference>
<dbReference type="Proteomes" id="UP000291591">
    <property type="component" value="Unassembled WGS sequence"/>
</dbReference>
<dbReference type="RefSeq" id="WP_130292282.1">
    <property type="nucleotide sequence ID" value="NZ_SHKL01000001.1"/>
</dbReference>
<feature type="region of interest" description="Disordered" evidence="1">
    <location>
        <begin position="88"/>
        <end position="108"/>
    </location>
</feature>
<evidence type="ECO:0000256" key="1">
    <source>
        <dbReference type="SAM" id="MobiDB-lite"/>
    </source>
</evidence>
<evidence type="ECO:0000313" key="3">
    <source>
        <dbReference type="EMBL" id="RZT88254.1"/>
    </source>
</evidence>
<comment type="caution">
    <text evidence="3">The sequence shown here is derived from an EMBL/GenBank/DDBJ whole genome shotgun (WGS) entry which is preliminary data.</text>
</comment>
<dbReference type="PANTHER" id="PTHR30383">
    <property type="entry name" value="THIOESTERASE 1/PROTEASE 1/LYSOPHOSPHOLIPASE L1"/>
    <property type="match status" value="1"/>
</dbReference>
<gene>
    <name evidence="3" type="ORF">EV383_5193</name>
</gene>
<dbReference type="InterPro" id="IPR051532">
    <property type="entry name" value="Ester_Hydrolysis_Enzymes"/>
</dbReference>
<protein>
    <submittedName>
        <fullName evidence="3">Lysophospholipase L1-like esterase</fullName>
    </submittedName>
</protein>
<keyword evidence="4" id="KW-1185">Reference proteome</keyword>
<dbReference type="Pfam" id="PF13472">
    <property type="entry name" value="Lipase_GDSL_2"/>
    <property type="match status" value="1"/>
</dbReference>
<accession>A0A4Q7V459</accession>
<dbReference type="InterPro" id="IPR036514">
    <property type="entry name" value="SGNH_hydro_sf"/>
</dbReference>
<dbReference type="SUPFAM" id="SSF52266">
    <property type="entry name" value="SGNH hydrolase"/>
    <property type="match status" value="1"/>
</dbReference>
<sequence length="260" mass="27178">MRHRTVRPLRRLTLIVGVLVAALGAVAVLPADRPQAPEVRASAPGTLRVMPFGASSTEGVGSVSTAGYRLPLWQRLTADGIRVDYVGSRSGGPPALPDRDHEGRSGTTAARMAPSAGGWVLAADPDVVLLHAGTNDLLGGASGATVARRLDALLTTIFAAAPDTHVVMAGVWAPLPRHSAARAELARLSPGVAAAHRARGHSVEFVDTSRLFAGSRTVDGLHAGPAAYRTIAAMWAERIEAWRDDRPVQGPAPTPPRPRP</sequence>
<evidence type="ECO:0000259" key="2">
    <source>
        <dbReference type="Pfam" id="PF13472"/>
    </source>
</evidence>
<dbReference type="Gene3D" id="3.40.50.1110">
    <property type="entry name" value="SGNH hydrolase"/>
    <property type="match status" value="1"/>
</dbReference>
<name>A0A4Q7V459_PSEST</name>
<evidence type="ECO:0000313" key="4">
    <source>
        <dbReference type="Proteomes" id="UP000291591"/>
    </source>
</evidence>
<reference evidence="3 4" key="1">
    <citation type="submission" date="2019-02" db="EMBL/GenBank/DDBJ databases">
        <title>Sequencing the genomes of 1000 actinobacteria strains.</title>
        <authorList>
            <person name="Klenk H.-P."/>
        </authorList>
    </citation>
    <scope>NUCLEOTIDE SEQUENCE [LARGE SCALE GENOMIC DNA]</scope>
    <source>
        <strain evidence="3 4">DSM 45779</strain>
    </source>
</reference>
<feature type="domain" description="SGNH hydrolase-type esterase" evidence="2">
    <location>
        <begin position="52"/>
        <end position="229"/>
    </location>
</feature>
<dbReference type="InterPro" id="IPR013830">
    <property type="entry name" value="SGNH_hydro"/>
</dbReference>
<organism evidence="3 4">
    <name type="scientific">Pseudonocardia sediminis</name>
    <dbReference type="NCBI Taxonomy" id="1397368"/>
    <lineage>
        <taxon>Bacteria</taxon>
        <taxon>Bacillati</taxon>
        <taxon>Actinomycetota</taxon>
        <taxon>Actinomycetes</taxon>
        <taxon>Pseudonocardiales</taxon>
        <taxon>Pseudonocardiaceae</taxon>
        <taxon>Pseudonocardia</taxon>
    </lineage>
</organism>
<proteinExistence type="predicted"/>
<dbReference type="GO" id="GO:0004622">
    <property type="term" value="F:phosphatidylcholine lysophospholipase activity"/>
    <property type="evidence" value="ECO:0007669"/>
    <property type="project" value="TreeGrafter"/>
</dbReference>
<dbReference type="PANTHER" id="PTHR30383:SF5">
    <property type="entry name" value="SGNH HYDROLASE-TYPE ESTERASE DOMAIN-CONTAINING PROTEIN"/>
    <property type="match status" value="1"/>
</dbReference>